<dbReference type="GO" id="GO:0008289">
    <property type="term" value="F:lipid binding"/>
    <property type="evidence" value="ECO:0007669"/>
    <property type="project" value="InterPro"/>
</dbReference>
<feature type="region of interest" description="Disordered" evidence="5">
    <location>
        <begin position="589"/>
        <end position="679"/>
    </location>
</feature>
<keyword evidence="8" id="KW-1185">Reference proteome</keyword>
<dbReference type="KEGG" id="psoj:PHYSODRAFT_385187"/>
<sequence>RSGRSGHLNDMDSSMANSTNCANLRLRHAAGAANGYTPGKLPLPDDYFTVPQLSSKENKYLLGLAKHACKEVVYYSRQDDGPMKWLHLSSEDGVDVFQGVDSSGTTSSQQDAKALTYLRGSCKIRATIDEISDFFKLDTADKLSGFAQTVGKDVLDQKTLLTLATPTPDNPKHYVAVKWTAIESPSKLARNRDFCYIECHDEFIDTNTKRRGWVRSIHSIRLPFCPPLNKSHGLVRGSLYRSGFIFTESAEKGCVDAVHTLHVDIKGNAPNWMKILVMKRRIKNIAEVDRHFQLQRLAKQRLLGDLELPAKENATHCQLCETKFGLFHRRRRCRKCGKVVCTSCGNEYLLDYAGMGPKKVRICVECSESVVYGVSVPVMDEAGQIEHTGAKQIEENDIHPMYDDSPLGDSVALLQSRMLSMDEHEFYMKTEDESGIADMEEAKRMNKEFEEMLMKSLLDANSASGETIPVETPLGGELPPWEERRTQNQKTQEDYEDDDELGLPPSKSEQIKKQLQYEDQMRREHIERAKKLRQYAAGPQSSDYVSTGSTELGDQRDDVRPRARGIVRNESGDSLRMSSEWGEEYYTGRGGAISRVGPGVMTSFRSNESASSERGGVARSDLSGDGRRSRLGSHGATSVSSNEREYHFGNGGIPRHRVETAHRLRRDSGEEERDVEDEFERQRRTQHYFDMRNARLTLLSGRGAGQYEQPPTRFRSSGIGAGSDPPVPRHLTGSELESPYTSLSDSHFAGAFTTRRRYRSDDLEDRDNEAFRLAMSAMRLYEEERGPQLQVSEETRRAALAKMMEVYAREIERSHDNHSGPYSRGTIADTRRLHHDVGVAPPLRRTVSDDRPASFYGSPLQVFSHEDLAPAPRRHQRRRDVPRREDSYAPSRPAMQKTSEETHEYRDLSDLTSSAFQAFQMNSLGPRDAPKLPIKEVESSEDSDSAAQDRAQSSSVQFQRESTSTTHVQLKSDTSGGRSAAARAAYGSIESSDAANIPVSRPNSMYGVADSDTFSDMDLIDLPHLMRKDDVEAGARNSFADLQQWSEETRDEGVEYVPVNDLLSPLHLEGVQHVEDDDSESQSSNASSQIDWQKSLSNKYPGEQGRAGTDSEPSFIQAYSITRQEEYSDLTNSGLFAANGLSASMVTQDDEQPPRRYRKPPSLSELLSEYSGSERSSLPYYLEFGGQPELEPEYLQAIENSRLNGTDDIGSIPVEGGQRGHVRRRSSIPSELESITSSRELFL</sequence>
<feature type="non-terminal residue" evidence="7">
    <location>
        <position position="1"/>
    </location>
</feature>
<dbReference type="PANTHER" id="PTHR13510">
    <property type="entry name" value="FYVE-FINGER-CONTAINING RAB5 EFFECTOR PROTEIN RABENOSYN-5-RELATED"/>
    <property type="match status" value="1"/>
</dbReference>
<dbReference type="Proteomes" id="UP000002640">
    <property type="component" value="Unassembled WGS sequence"/>
</dbReference>
<dbReference type="SMR" id="G5A0W2"/>
<dbReference type="SUPFAM" id="SSF55961">
    <property type="entry name" value="Bet v1-like"/>
    <property type="match status" value="1"/>
</dbReference>
<feature type="region of interest" description="Disordered" evidence="5">
    <location>
        <begin position="923"/>
        <end position="979"/>
    </location>
</feature>
<dbReference type="AlphaFoldDB" id="G5A0W2"/>
<dbReference type="Gene3D" id="3.30.530.20">
    <property type="match status" value="1"/>
</dbReference>
<dbReference type="InterPro" id="IPR023393">
    <property type="entry name" value="START-like_dom_sf"/>
</dbReference>
<dbReference type="Pfam" id="PF01363">
    <property type="entry name" value="FYVE"/>
    <property type="match status" value="1"/>
</dbReference>
<feature type="region of interest" description="Disordered" evidence="5">
    <location>
        <begin position="532"/>
        <end position="576"/>
    </location>
</feature>
<dbReference type="InterPro" id="IPR011011">
    <property type="entry name" value="Znf_FYVE_PHD"/>
</dbReference>
<feature type="region of interest" description="Disordered" evidence="5">
    <location>
        <begin position="701"/>
        <end position="745"/>
    </location>
</feature>
<dbReference type="InterPro" id="IPR017455">
    <property type="entry name" value="Znf_FYVE-rel"/>
</dbReference>
<dbReference type="InterPro" id="IPR013083">
    <property type="entry name" value="Znf_RING/FYVE/PHD"/>
</dbReference>
<feature type="compositionally biased region" description="Basic and acidic residues" evidence="5">
    <location>
        <begin position="928"/>
        <end position="938"/>
    </location>
</feature>
<organism evidence="7 8">
    <name type="scientific">Phytophthora sojae (strain P6497)</name>
    <name type="common">Soybean stem and root rot agent</name>
    <name type="synonym">Phytophthora megasperma f. sp. glycines</name>
    <dbReference type="NCBI Taxonomy" id="1094619"/>
    <lineage>
        <taxon>Eukaryota</taxon>
        <taxon>Sar</taxon>
        <taxon>Stramenopiles</taxon>
        <taxon>Oomycota</taxon>
        <taxon>Peronosporomycetes</taxon>
        <taxon>Peronosporales</taxon>
        <taxon>Peronosporaceae</taxon>
        <taxon>Phytophthora</taxon>
    </lineage>
</organism>
<dbReference type="OMA" id="QQYFDAR"/>
<keyword evidence="3" id="KW-0862">Zinc</keyword>
<evidence type="ECO:0000256" key="2">
    <source>
        <dbReference type="ARBA" id="ARBA00022771"/>
    </source>
</evidence>
<feature type="compositionally biased region" description="Basic residues" evidence="5">
    <location>
        <begin position="872"/>
        <end position="881"/>
    </location>
</feature>
<keyword evidence="2 4" id="KW-0863">Zinc-finger</keyword>
<feature type="domain" description="FYVE-type" evidence="6">
    <location>
        <begin position="311"/>
        <end position="371"/>
    </location>
</feature>
<evidence type="ECO:0000256" key="1">
    <source>
        <dbReference type="ARBA" id="ARBA00022723"/>
    </source>
</evidence>
<feature type="compositionally biased region" description="Acidic residues" evidence="5">
    <location>
        <begin position="669"/>
        <end position="679"/>
    </location>
</feature>
<dbReference type="Pfam" id="PF01852">
    <property type="entry name" value="START"/>
    <property type="match status" value="1"/>
</dbReference>
<feature type="compositionally biased region" description="Polar residues" evidence="5">
    <location>
        <begin position="603"/>
        <end position="612"/>
    </location>
</feature>
<evidence type="ECO:0000256" key="4">
    <source>
        <dbReference type="PROSITE-ProRule" id="PRU00091"/>
    </source>
</evidence>
<feature type="compositionally biased region" description="Low complexity" evidence="5">
    <location>
        <begin position="945"/>
        <end position="957"/>
    </location>
</feature>
<dbReference type="GO" id="GO:0008270">
    <property type="term" value="F:zinc ion binding"/>
    <property type="evidence" value="ECO:0007669"/>
    <property type="project" value="UniProtKB-KW"/>
</dbReference>
<dbReference type="InParanoid" id="G5A0W2"/>
<feature type="compositionally biased region" description="Basic and acidic residues" evidence="5">
    <location>
        <begin position="656"/>
        <end position="668"/>
    </location>
</feature>
<dbReference type="PROSITE" id="PS50178">
    <property type="entry name" value="ZF_FYVE"/>
    <property type="match status" value="1"/>
</dbReference>
<evidence type="ECO:0000259" key="6">
    <source>
        <dbReference type="PROSITE" id="PS50178"/>
    </source>
</evidence>
<feature type="compositionally biased region" description="Basic and acidic residues" evidence="5">
    <location>
        <begin position="898"/>
        <end position="908"/>
    </location>
</feature>
<dbReference type="InterPro" id="IPR000306">
    <property type="entry name" value="Znf_FYVE"/>
</dbReference>
<keyword evidence="1" id="KW-0479">Metal-binding</keyword>
<feature type="compositionally biased region" description="Polar residues" evidence="5">
    <location>
        <begin position="958"/>
        <end position="974"/>
    </location>
</feature>
<evidence type="ECO:0000256" key="3">
    <source>
        <dbReference type="ARBA" id="ARBA00022833"/>
    </source>
</evidence>
<proteinExistence type="predicted"/>
<name>G5A0W2_PHYSP</name>
<dbReference type="EMBL" id="JH159158">
    <property type="protein sequence ID" value="EGZ10594.1"/>
    <property type="molecule type" value="Genomic_DNA"/>
</dbReference>
<feature type="region of interest" description="Disordered" evidence="5">
    <location>
        <begin position="857"/>
        <end position="908"/>
    </location>
</feature>
<dbReference type="RefSeq" id="XP_009533339.1">
    <property type="nucleotide sequence ID" value="XM_009535044.1"/>
</dbReference>
<feature type="region of interest" description="Disordered" evidence="5">
    <location>
        <begin position="1205"/>
        <end position="1243"/>
    </location>
</feature>
<dbReference type="SMART" id="SM00064">
    <property type="entry name" value="FYVE"/>
    <property type="match status" value="1"/>
</dbReference>
<feature type="non-terminal residue" evidence="7">
    <location>
        <position position="1243"/>
    </location>
</feature>
<protein>
    <recommendedName>
        <fullName evidence="6">FYVE-type domain-containing protein</fullName>
    </recommendedName>
</protein>
<feature type="compositionally biased region" description="Polar residues" evidence="5">
    <location>
        <begin position="1227"/>
        <end position="1243"/>
    </location>
</feature>
<accession>G5A0W2</accession>
<reference evidence="7 8" key="1">
    <citation type="journal article" date="2006" name="Science">
        <title>Phytophthora genome sequences uncover evolutionary origins and mechanisms of pathogenesis.</title>
        <authorList>
            <person name="Tyler B.M."/>
            <person name="Tripathy S."/>
            <person name="Zhang X."/>
            <person name="Dehal P."/>
            <person name="Jiang R.H."/>
            <person name="Aerts A."/>
            <person name="Arredondo F.D."/>
            <person name="Baxter L."/>
            <person name="Bensasson D."/>
            <person name="Beynon J.L."/>
            <person name="Chapman J."/>
            <person name="Damasceno C.M."/>
            <person name="Dorrance A.E."/>
            <person name="Dou D."/>
            <person name="Dickerman A.W."/>
            <person name="Dubchak I.L."/>
            <person name="Garbelotto M."/>
            <person name="Gijzen M."/>
            <person name="Gordon S.G."/>
            <person name="Govers F."/>
            <person name="Grunwald N.J."/>
            <person name="Huang W."/>
            <person name="Ivors K.L."/>
            <person name="Jones R.W."/>
            <person name="Kamoun S."/>
            <person name="Krampis K."/>
            <person name="Lamour K.H."/>
            <person name="Lee M.K."/>
            <person name="McDonald W.H."/>
            <person name="Medina M."/>
            <person name="Meijer H.J."/>
            <person name="Nordberg E.K."/>
            <person name="Maclean D.J."/>
            <person name="Ospina-Giraldo M.D."/>
            <person name="Morris P.F."/>
            <person name="Phuntumart V."/>
            <person name="Putnam N.H."/>
            <person name="Rash S."/>
            <person name="Rose J.K."/>
            <person name="Sakihama Y."/>
            <person name="Salamov A.A."/>
            <person name="Savidor A."/>
            <person name="Scheuring C.F."/>
            <person name="Smith B.M."/>
            <person name="Sobral B.W."/>
            <person name="Terry A."/>
            <person name="Torto-Alalibo T.A."/>
            <person name="Win J."/>
            <person name="Xu Z."/>
            <person name="Zhang H."/>
            <person name="Grigoriev I.V."/>
            <person name="Rokhsar D.S."/>
            <person name="Boore J.L."/>
        </authorList>
    </citation>
    <scope>NUCLEOTIDE SEQUENCE [LARGE SCALE GENOMIC DNA]</scope>
    <source>
        <strain evidence="7 8">P6497</strain>
    </source>
</reference>
<feature type="region of interest" description="Disordered" evidence="5">
    <location>
        <begin position="463"/>
        <end position="513"/>
    </location>
</feature>
<dbReference type="PANTHER" id="PTHR13510:SF44">
    <property type="entry name" value="RABENOSYN-5"/>
    <property type="match status" value="1"/>
</dbReference>
<evidence type="ECO:0000256" key="5">
    <source>
        <dbReference type="SAM" id="MobiDB-lite"/>
    </source>
</evidence>
<dbReference type="CDD" id="cd00065">
    <property type="entry name" value="FYVE_like_SF"/>
    <property type="match status" value="1"/>
</dbReference>
<dbReference type="GeneID" id="20650899"/>
<gene>
    <name evidence="7" type="ORF">PHYSODRAFT_385187</name>
</gene>
<evidence type="ECO:0000313" key="8">
    <source>
        <dbReference type="Proteomes" id="UP000002640"/>
    </source>
</evidence>
<dbReference type="InterPro" id="IPR002913">
    <property type="entry name" value="START_lipid-bd_dom"/>
</dbReference>
<dbReference type="InterPro" id="IPR052727">
    <property type="entry name" value="Rab4/Rab5_effector"/>
</dbReference>
<evidence type="ECO:0000313" key="7">
    <source>
        <dbReference type="EMBL" id="EGZ10594.1"/>
    </source>
</evidence>
<dbReference type="Gene3D" id="3.30.40.10">
    <property type="entry name" value="Zinc/RING finger domain, C3HC4 (zinc finger)"/>
    <property type="match status" value="1"/>
</dbReference>
<dbReference type="SUPFAM" id="SSF57903">
    <property type="entry name" value="FYVE/PHD zinc finger"/>
    <property type="match status" value="1"/>
</dbReference>
<feature type="compositionally biased region" description="Polar residues" evidence="5">
    <location>
        <begin position="539"/>
        <end position="552"/>
    </location>
</feature>